<dbReference type="InterPro" id="IPR026113">
    <property type="entry name" value="METTL2/6/8-like"/>
</dbReference>
<reference evidence="5" key="1">
    <citation type="journal article" date="2021" name="Proc. Natl. Acad. Sci. U.S.A.">
        <title>Three genomes in the algal genus Volvox reveal the fate of a haploid sex-determining region after a transition to homothallism.</title>
        <authorList>
            <person name="Yamamoto K."/>
            <person name="Hamaji T."/>
            <person name="Kawai-Toyooka H."/>
            <person name="Matsuzaki R."/>
            <person name="Takahashi F."/>
            <person name="Nishimura Y."/>
            <person name="Kawachi M."/>
            <person name="Noguchi H."/>
            <person name="Minakuchi Y."/>
            <person name="Umen J.G."/>
            <person name="Toyoda A."/>
            <person name="Nozaki H."/>
        </authorList>
    </citation>
    <scope>NUCLEOTIDE SEQUENCE</scope>
    <source>
        <strain evidence="5">NIES-3780</strain>
    </source>
</reference>
<proteinExistence type="inferred from homology"/>
<dbReference type="GO" id="GO:0008757">
    <property type="term" value="F:S-adenosylmethionine-dependent methyltransferase activity"/>
    <property type="evidence" value="ECO:0007669"/>
    <property type="project" value="UniProtKB-ARBA"/>
</dbReference>
<accession>A0A8J4FED2</accession>
<keyword evidence="6" id="KW-1185">Reference proteome</keyword>
<dbReference type="AlphaFoldDB" id="A0A8J4FED2"/>
<feature type="region of interest" description="Disordered" evidence="4">
    <location>
        <begin position="541"/>
        <end position="583"/>
    </location>
</feature>
<comment type="similarity">
    <text evidence="1">Belongs to the methyltransferase superfamily. METL family.</text>
</comment>
<feature type="compositionally biased region" description="Basic and acidic residues" evidence="4">
    <location>
        <begin position="463"/>
        <end position="479"/>
    </location>
</feature>
<dbReference type="Gene3D" id="3.40.50.150">
    <property type="entry name" value="Vaccinia Virus protein VP39"/>
    <property type="match status" value="1"/>
</dbReference>
<keyword evidence="2" id="KW-0489">Methyltransferase</keyword>
<dbReference type="EMBL" id="BNCO01000099">
    <property type="protein sequence ID" value="GIL67477.1"/>
    <property type="molecule type" value="Genomic_DNA"/>
</dbReference>
<gene>
    <name evidence="5" type="ORF">Vafri_20875</name>
</gene>
<name>A0A8J4FED2_9CHLO</name>
<evidence type="ECO:0008006" key="7">
    <source>
        <dbReference type="Google" id="ProtNLM"/>
    </source>
</evidence>
<evidence type="ECO:0000256" key="3">
    <source>
        <dbReference type="ARBA" id="ARBA00022679"/>
    </source>
</evidence>
<organism evidence="5 6">
    <name type="scientific">Volvox africanus</name>
    <dbReference type="NCBI Taxonomy" id="51714"/>
    <lineage>
        <taxon>Eukaryota</taxon>
        <taxon>Viridiplantae</taxon>
        <taxon>Chlorophyta</taxon>
        <taxon>core chlorophytes</taxon>
        <taxon>Chlorophyceae</taxon>
        <taxon>CS clade</taxon>
        <taxon>Chlamydomonadales</taxon>
        <taxon>Volvocaceae</taxon>
        <taxon>Volvox</taxon>
    </lineage>
</organism>
<feature type="compositionally biased region" description="Basic residues" evidence="4">
    <location>
        <begin position="281"/>
        <end position="294"/>
    </location>
</feature>
<dbReference type="Pfam" id="PF13489">
    <property type="entry name" value="Methyltransf_23"/>
    <property type="match status" value="1"/>
</dbReference>
<evidence type="ECO:0000313" key="5">
    <source>
        <dbReference type="EMBL" id="GIL67477.1"/>
    </source>
</evidence>
<feature type="compositionally biased region" description="Gly residues" evidence="4">
    <location>
        <begin position="445"/>
        <end position="457"/>
    </location>
</feature>
<dbReference type="PANTHER" id="PTHR22809:SF5">
    <property type="entry name" value="TRNA N(3)-METHYLCYTIDINE METHYLTRANSFERASE METTL6"/>
    <property type="match status" value="1"/>
</dbReference>
<feature type="region of interest" description="Disordered" evidence="4">
    <location>
        <begin position="413"/>
        <end position="489"/>
    </location>
</feature>
<feature type="compositionally biased region" description="Low complexity" evidence="4">
    <location>
        <begin position="541"/>
        <end position="551"/>
    </location>
</feature>
<dbReference type="SUPFAM" id="SSF53335">
    <property type="entry name" value="S-adenosyl-L-methionine-dependent methyltransferases"/>
    <property type="match status" value="1"/>
</dbReference>
<protein>
    <recommendedName>
        <fullName evidence="7">Methyltransferase type 12 domain-containing protein</fullName>
    </recommendedName>
</protein>
<evidence type="ECO:0000256" key="2">
    <source>
        <dbReference type="ARBA" id="ARBA00022603"/>
    </source>
</evidence>
<keyword evidence="3" id="KW-0808">Transferase</keyword>
<feature type="region of interest" description="Disordered" evidence="4">
    <location>
        <begin position="267"/>
        <end position="333"/>
    </location>
</feature>
<dbReference type="CDD" id="cd02440">
    <property type="entry name" value="AdoMet_MTases"/>
    <property type="match status" value="1"/>
</dbReference>
<feature type="compositionally biased region" description="Gly residues" evidence="4">
    <location>
        <begin position="552"/>
        <end position="563"/>
    </location>
</feature>
<dbReference type="GO" id="GO:0032259">
    <property type="term" value="P:methylation"/>
    <property type="evidence" value="ECO:0007669"/>
    <property type="project" value="UniProtKB-KW"/>
</dbReference>
<dbReference type="Proteomes" id="UP000747399">
    <property type="component" value="Unassembled WGS sequence"/>
</dbReference>
<dbReference type="PANTHER" id="PTHR22809">
    <property type="entry name" value="METHYLTRANSFERASE-RELATED"/>
    <property type="match status" value="1"/>
</dbReference>
<comment type="caution">
    <text evidence="5">The sequence shown here is derived from an EMBL/GenBank/DDBJ whole genome shotgun (WGS) entry which is preliminary data.</text>
</comment>
<sequence>MALKLLPEDLSDVPSHLADRYEAQAGRYWDLFYRRNATKFFKDRHYLHKEFPDLAGGPATLLEVGCGVGNTVFPLLEINPALKIYCCDFAPSAIELVRQNPMYDSSGGAVHAFVADITSDFLAAPQSEGGCGVPDSGCDLATMIFVLSAIHPQRMAAAIHNVAKCLRPGSGRLLFRDYAEGDLAQERLAGGDRPKRLGPNFYVRGDGTRCYYFSQPEVLSLFKAAGFTCDSVTLHERTVVNHKRDIAMDRRWLQAIFTLRQHQPPPIPLKELLGQPAPSYTHHHHQQQPHHQHHHVELAAEAPRWAGRGGDAASNGDINSESSGMDVDADVHHPPTTTLAAALPSLGATAGVASGLYAGSWLTGAAGRLASHLAAGPGQPSGRALLPETLDSAEDLRAQLSPYNQLNHLKRHQNSPRHHLEGQLRNQDVEVSRESSRTCDDVAEGGMGQMQMDGGGSAAMEGLECRQDKSKGSDSHEDASENEDGGGMSLENELEAEFFATIGRDSAEVVAEEVAATGAALSRVRLADVAEIAAAHLLPTPAPAPTAAASGRGVGGVGDGLSSGGLQQSAATPHHPSGPPVELTSHLRDIEVEVAVAVAVGVSFRCLLSAPQPPLTGVPPATMALARILLASPRMLAGRCALQLGPARLAAAVAEPPPLSASVLPAMAAVRGSARRVVVSEAGREGLAAAAADLRRNAHLVVIERLRLMLLDWAAAPPDGGSTAAAAVTGAAGYTYVQGAVRQIRDILQIHPTGYDIVYAADPLSDVTAAVANIAAGTHGSAPIGTITGDVAIEAAKGLFNIAGQLVAGGRGAHTACAAAPEAQLLYGAAERQGLLLLCVPGAWAATHGVGFAALAAVCGWELLVPEQLAVLYGTDVAAAADLGCTALAFRKRAAASAATA</sequence>
<evidence type="ECO:0000313" key="6">
    <source>
        <dbReference type="Proteomes" id="UP000747399"/>
    </source>
</evidence>
<dbReference type="GO" id="GO:0008173">
    <property type="term" value="F:RNA methyltransferase activity"/>
    <property type="evidence" value="ECO:0007669"/>
    <property type="project" value="UniProtKB-ARBA"/>
</dbReference>
<feature type="compositionally biased region" description="Basic and acidic residues" evidence="4">
    <location>
        <begin position="418"/>
        <end position="440"/>
    </location>
</feature>
<dbReference type="InterPro" id="IPR029063">
    <property type="entry name" value="SAM-dependent_MTases_sf"/>
</dbReference>
<evidence type="ECO:0000256" key="1">
    <source>
        <dbReference type="ARBA" id="ARBA00009725"/>
    </source>
</evidence>
<evidence type="ECO:0000256" key="4">
    <source>
        <dbReference type="SAM" id="MobiDB-lite"/>
    </source>
</evidence>